<dbReference type="AlphaFoldDB" id="A0A6P1MA67"/>
<accession>A0A6P1MA67</accession>
<evidence type="ECO:0000313" key="3">
    <source>
        <dbReference type="EMBL" id="QHI70721.1"/>
    </source>
</evidence>
<dbReference type="Gene3D" id="3.40.50.1110">
    <property type="entry name" value="SGNH hydrolase"/>
    <property type="match status" value="1"/>
</dbReference>
<organism evidence="3 4">
    <name type="scientific">Tichowtungia aerotolerans</name>
    <dbReference type="NCBI Taxonomy" id="2697043"/>
    <lineage>
        <taxon>Bacteria</taxon>
        <taxon>Pseudomonadati</taxon>
        <taxon>Kiritimatiellota</taxon>
        <taxon>Tichowtungiia</taxon>
        <taxon>Tichowtungiales</taxon>
        <taxon>Tichowtungiaceae</taxon>
        <taxon>Tichowtungia</taxon>
    </lineage>
</organism>
<dbReference type="KEGG" id="taer:GT409_15160"/>
<dbReference type="RefSeq" id="WP_160629893.1">
    <property type="nucleotide sequence ID" value="NZ_CP047593.1"/>
</dbReference>
<dbReference type="Proteomes" id="UP000464954">
    <property type="component" value="Chromosome"/>
</dbReference>
<feature type="domain" description="Sialate O-acetylesterase" evidence="2">
    <location>
        <begin position="202"/>
        <end position="417"/>
    </location>
</feature>
<dbReference type="EMBL" id="CP047593">
    <property type="protein sequence ID" value="QHI70721.1"/>
    <property type="molecule type" value="Genomic_DNA"/>
</dbReference>
<protein>
    <recommendedName>
        <fullName evidence="2">Sialate O-acetylesterase domain-containing protein</fullName>
    </recommendedName>
</protein>
<dbReference type="SUPFAM" id="SSF52266">
    <property type="entry name" value="SGNH hydrolase"/>
    <property type="match status" value="1"/>
</dbReference>
<evidence type="ECO:0000256" key="1">
    <source>
        <dbReference type="ARBA" id="ARBA00022801"/>
    </source>
</evidence>
<gene>
    <name evidence="3" type="ORF">GT409_15160</name>
</gene>
<dbReference type="InterPro" id="IPR005181">
    <property type="entry name" value="SASA"/>
</dbReference>
<dbReference type="InterPro" id="IPR052940">
    <property type="entry name" value="Carb_Esterase_6"/>
</dbReference>
<proteinExistence type="predicted"/>
<dbReference type="PANTHER" id="PTHR31988:SF19">
    <property type="entry name" value="9-O-ACETYL-N-ACETYLNEURAMINIC ACID DEACETYLASE-RELATED"/>
    <property type="match status" value="1"/>
</dbReference>
<evidence type="ECO:0000313" key="4">
    <source>
        <dbReference type="Proteomes" id="UP000464954"/>
    </source>
</evidence>
<dbReference type="Pfam" id="PF03629">
    <property type="entry name" value="SASA"/>
    <property type="match status" value="1"/>
</dbReference>
<dbReference type="InterPro" id="IPR036514">
    <property type="entry name" value="SGNH_hydro_sf"/>
</dbReference>
<reference evidence="3 4" key="1">
    <citation type="submission" date="2020-01" db="EMBL/GenBank/DDBJ databases">
        <title>Ponticoccus aerotolerans gen. nov., sp. nov., an anaerobic bacterium and proposal of Ponticoccusceae fam. nov., Ponticoccusles ord. nov. and Ponticoccuse classis nov. in the phylum Kiritimatiellaeota.</title>
        <authorList>
            <person name="Zhou L.Y."/>
            <person name="Du Z.J."/>
        </authorList>
    </citation>
    <scope>NUCLEOTIDE SEQUENCE [LARGE SCALE GENOMIC DNA]</scope>
    <source>
        <strain evidence="3 4">S-5007</strain>
    </source>
</reference>
<name>A0A6P1MA67_9BACT</name>
<keyword evidence="4" id="KW-1185">Reference proteome</keyword>
<sequence length="420" mass="45360">MNRTSLNDGRVEVRQNNQQAYVVAHPSEGGSCVLAAKVDLSQSDLGGAYGGFYLAMTDDANSALFATSRQDILSVRLITVGPHAGKLQLKILEGDSGWTFTQLSGVLAPRMLSGELLISLEYNPASLTAKAVVSSTAGEESVSVSAEIPSGQVGQLKFTAFGFGVSGYKSGTVGVDEFVLKLSSVVPGPAAALRRLLQGAPLDVYICAGQSNMLGSRSQRNQLPDSLQAVQREVFVFDGVDWLWLEPPEKGFGPEVTFADVLSQQSFRPIGIIKHSKGGTSLAVDWDPDDPNSLYAGLKNKVHAACESRSVKIKGMIWMQGERDSREEEKASAYAENLAHLIQTARADFSAPDMPFVAGRVNPLYPYVDLVRSAQEDCMEKAYAYINCDDLPKNDDHLHYTTAGQIELGKRFAETMLGLE</sequence>
<evidence type="ECO:0000259" key="2">
    <source>
        <dbReference type="Pfam" id="PF03629"/>
    </source>
</evidence>
<dbReference type="GO" id="GO:0016788">
    <property type="term" value="F:hydrolase activity, acting on ester bonds"/>
    <property type="evidence" value="ECO:0007669"/>
    <property type="project" value="UniProtKB-ARBA"/>
</dbReference>
<keyword evidence="1" id="KW-0378">Hydrolase</keyword>
<dbReference type="PANTHER" id="PTHR31988">
    <property type="entry name" value="ESTERASE, PUTATIVE (DUF303)-RELATED"/>
    <property type="match status" value="1"/>
</dbReference>